<keyword evidence="1" id="KW-1133">Transmembrane helix</keyword>
<dbReference type="InterPro" id="IPR017946">
    <property type="entry name" value="PLC-like_Pdiesterase_TIM-brl"/>
</dbReference>
<gene>
    <name evidence="2" type="ORF">FUG_LOCUS35117</name>
</gene>
<accession>A0A4E9DN91</accession>
<keyword evidence="1" id="KW-0812">Transmembrane</keyword>
<protein>
    <recommendedName>
        <fullName evidence="3">Phosphatidylinositol-specific phospholipase C X domain-containing protein</fullName>
    </recommendedName>
</protein>
<keyword evidence="1" id="KW-0472">Membrane</keyword>
<evidence type="ECO:0000313" key="2">
    <source>
        <dbReference type="EMBL" id="VIO52664.1"/>
    </source>
</evidence>
<dbReference type="Gene3D" id="3.20.20.190">
    <property type="entry name" value="Phosphatidylinositol (PI) phosphodiesterase"/>
    <property type="match status" value="1"/>
</dbReference>
<dbReference type="AlphaFoldDB" id="A0A4E9DN91"/>
<dbReference type="Pfam" id="PF26146">
    <property type="entry name" value="PI-PLC_X"/>
    <property type="match status" value="1"/>
</dbReference>
<reference evidence="2" key="1">
    <citation type="submission" date="2019-04" db="EMBL/GenBank/DDBJ databases">
        <authorList>
            <person name="Melise S."/>
            <person name="Noan J."/>
            <person name="Okalmin O."/>
        </authorList>
    </citation>
    <scope>NUCLEOTIDE SEQUENCE</scope>
    <source>
        <strain evidence="2">FN9</strain>
    </source>
</reference>
<evidence type="ECO:0000256" key="1">
    <source>
        <dbReference type="SAM" id="Phobius"/>
    </source>
</evidence>
<dbReference type="PROSITE" id="PS50007">
    <property type="entry name" value="PIPLC_X_DOMAIN"/>
    <property type="match status" value="1"/>
</dbReference>
<dbReference type="GO" id="GO:0008081">
    <property type="term" value="F:phosphoric diester hydrolase activity"/>
    <property type="evidence" value="ECO:0007669"/>
    <property type="project" value="InterPro"/>
</dbReference>
<organism evidence="2">
    <name type="scientific">Gibberella zeae</name>
    <name type="common">Wheat head blight fungus</name>
    <name type="synonym">Fusarium graminearum</name>
    <dbReference type="NCBI Taxonomy" id="5518"/>
    <lineage>
        <taxon>Eukaryota</taxon>
        <taxon>Fungi</taxon>
        <taxon>Dikarya</taxon>
        <taxon>Ascomycota</taxon>
        <taxon>Pezizomycotina</taxon>
        <taxon>Sordariomycetes</taxon>
        <taxon>Hypocreomycetidae</taxon>
        <taxon>Hypocreales</taxon>
        <taxon>Nectriaceae</taxon>
        <taxon>Fusarium</taxon>
    </lineage>
</organism>
<dbReference type="EMBL" id="CAAKMV010000033">
    <property type="protein sequence ID" value="VIO52664.1"/>
    <property type="molecule type" value="Genomic_DNA"/>
</dbReference>
<evidence type="ECO:0008006" key="3">
    <source>
        <dbReference type="Google" id="ProtNLM"/>
    </source>
</evidence>
<dbReference type="PANTHER" id="PTHR13593:SF146">
    <property type="entry name" value="PLC-LIKE PHOSPHODIESTERASE"/>
    <property type="match status" value="1"/>
</dbReference>
<dbReference type="GO" id="GO:0006629">
    <property type="term" value="P:lipid metabolic process"/>
    <property type="evidence" value="ECO:0007669"/>
    <property type="project" value="InterPro"/>
</dbReference>
<dbReference type="InterPro" id="IPR051057">
    <property type="entry name" value="PI-PLC_domain"/>
</dbReference>
<proteinExistence type="predicted"/>
<feature type="transmembrane region" description="Helical" evidence="1">
    <location>
        <begin position="46"/>
        <end position="67"/>
    </location>
</feature>
<dbReference type="SUPFAM" id="SSF51695">
    <property type="entry name" value="PLC-like phosphodiesterases"/>
    <property type="match status" value="1"/>
</dbReference>
<sequence length="334" mass="37788">MALATEHVVKSSLNTGRLYLNFEFLSAGLYCRSPPSPLQTLCLSPVAMFPLHFIVFSFFTVAVWAACNGHDELCKRRYSEITFIGAHNSAFVGKQPSQNQYISVAEQLDLGVRFLQAQTQEKNGDIQMCHTHCWLLDEGPIEDYLEDISSWMANNPDQVVTLLLTNHDALPIEKFDAAFNSTGLKEFVFRPEEKLAKDEWPTLQKLIDDGTRLLVLMDYNMDESKVDYIINEFDYFWETLFGELDPSFPTCEVDRPENGDPAELMGIMNHMLNDNVLGIIIPSQHRAKQTNSAKSIQGQVDLCQGEWSTRPNVILLDWVNVGDAMKVQLSLNGL</sequence>
<dbReference type="PANTHER" id="PTHR13593">
    <property type="match status" value="1"/>
</dbReference>
<name>A0A4E9DN91_GIBZA</name>